<gene>
    <name evidence="2" type="ORF">KSP39_PZI019049</name>
</gene>
<comment type="caution">
    <text evidence="2">The sequence shown here is derived from an EMBL/GenBank/DDBJ whole genome shotgun (WGS) entry which is preliminary data.</text>
</comment>
<dbReference type="InterPro" id="IPR007321">
    <property type="entry name" value="Transposase_28"/>
</dbReference>
<evidence type="ECO:0000313" key="2">
    <source>
        <dbReference type="EMBL" id="KAK8923735.1"/>
    </source>
</evidence>
<organism evidence="2 3">
    <name type="scientific">Platanthera zijinensis</name>
    <dbReference type="NCBI Taxonomy" id="2320716"/>
    <lineage>
        <taxon>Eukaryota</taxon>
        <taxon>Viridiplantae</taxon>
        <taxon>Streptophyta</taxon>
        <taxon>Embryophyta</taxon>
        <taxon>Tracheophyta</taxon>
        <taxon>Spermatophyta</taxon>
        <taxon>Magnoliopsida</taxon>
        <taxon>Liliopsida</taxon>
        <taxon>Asparagales</taxon>
        <taxon>Orchidaceae</taxon>
        <taxon>Orchidoideae</taxon>
        <taxon>Orchideae</taxon>
        <taxon>Orchidinae</taxon>
        <taxon>Platanthera</taxon>
    </lineage>
</organism>
<dbReference type="AlphaFoldDB" id="A0AAP0B1N2"/>
<accession>A0AAP0B1N2</accession>
<proteinExistence type="predicted"/>
<evidence type="ECO:0000313" key="3">
    <source>
        <dbReference type="Proteomes" id="UP001418222"/>
    </source>
</evidence>
<keyword evidence="3" id="KW-1185">Reference proteome</keyword>
<evidence type="ECO:0000259" key="1">
    <source>
        <dbReference type="Pfam" id="PF04195"/>
    </source>
</evidence>
<sequence length="245" mass="27307">MGGGSGEVEGRCKCAWTSEHDFPLPALTERGFIDTVGNYILLVFVARRPGKEERINELYADELAFLMAHFEVGLRLPLWPEVRKVFKYCGLVPGQMNPNSVAVIVGFACFLREERFKFNLAVFRKLFPFRANKDETACFASTHAKVREKVNKSHTWLNKFLSIKGDFGNVPFSPVQLGEASYRPLTRGAMKRGYSGSSPGRTSRCPTSVGTWMTLSPSRPVKVSGSPVCALLNPSLEYFLSLTLL</sequence>
<dbReference type="EMBL" id="JBBWWQ010000017">
    <property type="protein sequence ID" value="KAK8923735.1"/>
    <property type="molecule type" value="Genomic_DNA"/>
</dbReference>
<dbReference type="Pfam" id="PF04195">
    <property type="entry name" value="Transposase_28"/>
    <property type="match status" value="1"/>
</dbReference>
<name>A0AAP0B1N2_9ASPA</name>
<protein>
    <recommendedName>
        <fullName evidence="1">Transposase (putative) gypsy type domain-containing protein</fullName>
    </recommendedName>
</protein>
<reference evidence="2 3" key="1">
    <citation type="journal article" date="2022" name="Nat. Plants">
        <title>Genomes of leafy and leafless Platanthera orchids illuminate the evolution of mycoheterotrophy.</title>
        <authorList>
            <person name="Li M.H."/>
            <person name="Liu K.W."/>
            <person name="Li Z."/>
            <person name="Lu H.C."/>
            <person name="Ye Q.L."/>
            <person name="Zhang D."/>
            <person name="Wang J.Y."/>
            <person name="Li Y.F."/>
            <person name="Zhong Z.M."/>
            <person name="Liu X."/>
            <person name="Yu X."/>
            <person name="Liu D.K."/>
            <person name="Tu X.D."/>
            <person name="Liu B."/>
            <person name="Hao Y."/>
            <person name="Liao X.Y."/>
            <person name="Jiang Y.T."/>
            <person name="Sun W.H."/>
            <person name="Chen J."/>
            <person name="Chen Y.Q."/>
            <person name="Ai Y."/>
            <person name="Zhai J.W."/>
            <person name="Wu S.S."/>
            <person name="Zhou Z."/>
            <person name="Hsiao Y.Y."/>
            <person name="Wu W.L."/>
            <person name="Chen Y.Y."/>
            <person name="Lin Y.F."/>
            <person name="Hsu J.L."/>
            <person name="Li C.Y."/>
            <person name="Wang Z.W."/>
            <person name="Zhao X."/>
            <person name="Zhong W.Y."/>
            <person name="Ma X.K."/>
            <person name="Ma L."/>
            <person name="Huang J."/>
            <person name="Chen G.Z."/>
            <person name="Huang M.Z."/>
            <person name="Huang L."/>
            <person name="Peng D.H."/>
            <person name="Luo Y.B."/>
            <person name="Zou S.Q."/>
            <person name="Chen S.P."/>
            <person name="Lan S."/>
            <person name="Tsai W.C."/>
            <person name="Van de Peer Y."/>
            <person name="Liu Z.J."/>
        </authorList>
    </citation>
    <scope>NUCLEOTIDE SEQUENCE [LARGE SCALE GENOMIC DNA]</scope>
    <source>
        <strain evidence="2">Lor287</strain>
    </source>
</reference>
<dbReference type="Proteomes" id="UP001418222">
    <property type="component" value="Unassembled WGS sequence"/>
</dbReference>
<feature type="domain" description="Transposase (putative) gypsy type" evidence="1">
    <location>
        <begin position="66"/>
        <end position="128"/>
    </location>
</feature>